<feature type="chain" id="PRO_5001506884" description="Heme-binding protein 2" evidence="2">
    <location>
        <begin position="25"/>
        <end position="208"/>
    </location>
</feature>
<dbReference type="InterPro" id="IPR011256">
    <property type="entry name" value="Reg_factor_effector_dom_sf"/>
</dbReference>
<dbReference type="InterPro" id="IPR006917">
    <property type="entry name" value="SOUL_heme-bd"/>
</dbReference>
<dbReference type="PANTHER" id="PTHR11220:SF59">
    <property type="entry name" value="HEME-BINDING PROTEIN 2-LIKE"/>
    <property type="match status" value="1"/>
</dbReference>
<sequence length="208" mass="23686">MFPQRRAAIVSIFICVLFIWECKGEEGYTPAPNCARLECPYYSVVHTEKEFEIRSYNDALWVSGPTIPSTSYKTAADEGFLVLFGYYLGNNNQNVKINMTTPVLIDVQNSAYTVFFYVPKKYQNSSLPTPRSTEIKQVKLPKHKYAAVRRFDGFITDENIPTEVAALKNSLKGTPYEKAAALDVFTLAGYNSPFELINRVNEVFLWFD</sequence>
<dbReference type="Gene3D" id="3.20.80.10">
    <property type="entry name" value="Regulatory factor, effector binding domain"/>
    <property type="match status" value="1"/>
</dbReference>
<dbReference type="eggNOG" id="ENOG502RZYR">
    <property type="taxonomic scope" value="Eukaryota"/>
</dbReference>
<dbReference type="PANTHER" id="PTHR11220">
    <property type="entry name" value="HEME-BINDING PROTEIN-RELATED"/>
    <property type="match status" value="1"/>
</dbReference>
<evidence type="ECO:0000256" key="1">
    <source>
        <dbReference type="ARBA" id="ARBA00009817"/>
    </source>
</evidence>
<feature type="signal peptide" evidence="2">
    <location>
        <begin position="1"/>
        <end position="24"/>
    </location>
</feature>
<dbReference type="Proteomes" id="UP000030748">
    <property type="component" value="Unassembled WGS sequence"/>
</dbReference>
<dbReference type="OrthoDB" id="6424451at2759"/>
<evidence type="ECO:0000313" key="3">
    <source>
        <dbReference type="EMBL" id="EYU28347.1"/>
    </source>
</evidence>
<dbReference type="SUPFAM" id="SSF55136">
    <property type="entry name" value="Probable bacterial effector-binding domain"/>
    <property type="match status" value="1"/>
</dbReference>
<evidence type="ECO:0008006" key="5">
    <source>
        <dbReference type="Google" id="ProtNLM"/>
    </source>
</evidence>
<comment type="similarity">
    <text evidence="1">Belongs to the HEBP family.</text>
</comment>
<organism evidence="3 4">
    <name type="scientific">Erythranthe guttata</name>
    <name type="common">Yellow monkey flower</name>
    <name type="synonym">Mimulus guttatus</name>
    <dbReference type="NCBI Taxonomy" id="4155"/>
    <lineage>
        <taxon>Eukaryota</taxon>
        <taxon>Viridiplantae</taxon>
        <taxon>Streptophyta</taxon>
        <taxon>Embryophyta</taxon>
        <taxon>Tracheophyta</taxon>
        <taxon>Spermatophyta</taxon>
        <taxon>Magnoliopsida</taxon>
        <taxon>eudicotyledons</taxon>
        <taxon>Gunneridae</taxon>
        <taxon>Pentapetalae</taxon>
        <taxon>asterids</taxon>
        <taxon>lamiids</taxon>
        <taxon>Lamiales</taxon>
        <taxon>Phrymaceae</taxon>
        <taxon>Erythranthe</taxon>
    </lineage>
</organism>
<proteinExistence type="inferred from homology"/>
<dbReference type="PhylomeDB" id="A0A022QI25"/>
<reference evidence="3 4" key="1">
    <citation type="journal article" date="2013" name="Proc. Natl. Acad. Sci. U.S.A.">
        <title>Fine-scale variation in meiotic recombination in Mimulus inferred from population shotgun sequencing.</title>
        <authorList>
            <person name="Hellsten U."/>
            <person name="Wright K.M."/>
            <person name="Jenkins J."/>
            <person name="Shu S."/>
            <person name="Yuan Y."/>
            <person name="Wessler S.R."/>
            <person name="Schmutz J."/>
            <person name="Willis J.H."/>
            <person name="Rokhsar D.S."/>
        </authorList>
    </citation>
    <scope>NUCLEOTIDE SEQUENCE [LARGE SCALE GENOMIC DNA]</scope>
    <source>
        <strain evidence="4">cv. DUN x IM62</strain>
    </source>
</reference>
<name>A0A022QI25_ERYGU</name>
<keyword evidence="2" id="KW-0732">Signal</keyword>
<evidence type="ECO:0000313" key="4">
    <source>
        <dbReference type="Proteomes" id="UP000030748"/>
    </source>
</evidence>
<accession>A0A022QI25</accession>
<dbReference type="AlphaFoldDB" id="A0A022QI25"/>
<dbReference type="KEGG" id="egt:105968005"/>
<dbReference type="Pfam" id="PF04832">
    <property type="entry name" value="SOUL"/>
    <property type="match status" value="1"/>
</dbReference>
<keyword evidence="4" id="KW-1185">Reference proteome</keyword>
<gene>
    <name evidence="3" type="ORF">MIMGU_mgv1a013875mg</name>
</gene>
<dbReference type="OMA" id="NARIEMT"/>
<dbReference type="FunFam" id="3.20.80.10:FF:000002">
    <property type="entry name" value="Heme-binding protein 2"/>
    <property type="match status" value="1"/>
</dbReference>
<dbReference type="EMBL" id="KI631414">
    <property type="protein sequence ID" value="EYU28347.1"/>
    <property type="molecule type" value="Genomic_DNA"/>
</dbReference>
<evidence type="ECO:0000256" key="2">
    <source>
        <dbReference type="SAM" id="SignalP"/>
    </source>
</evidence>
<protein>
    <recommendedName>
        <fullName evidence="5">Heme-binding protein 2</fullName>
    </recommendedName>
</protein>